<organism evidence="9 10">
    <name type="scientific">Hyaloperonospora brassicae</name>
    <name type="common">Brassica downy mildew</name>
    <name type="synonym">Peronospora brassicae</name>
    <dbReference type="NCBI Taxonomy" id="162125"/>
    <lineage>
        <taxon>Eukaryota</taxon>
        <taxon>Sar</taxon>
        <taxon>Stramenopiles</taxon>
        <taxon>Oomycota</taxon>
        <taxon>Peronosporomycetes</taxon>
        <taxon>Peronosporales</taxon>
        <taxon>Peronosporaceae</taxon>
        <taxon>Hyaloperonospora</taxon>
    </lineage>
</organism>
<dbReference type="Proteomes" id="UP001162031">
    <property type="component" value="Unassembled WGS sequence"/>
</dbReference>
<gene>
    <name evidence="9" type="ORF">HBR001_LOCUS6921</name>
</gene>
<evidence type="ECO:0000256" key="5">
    <source>
        <dbReference type="ARBA" id="ARBA00023136"/>
    </source>
</evidence>
<dbReference type="GO" id="GO:0000139">
    <property type="term" value="C:Golgi membrane"/>
    <property type="evidence" value="ECO:0007669"/>
    <property type="project" value="UniProtKB-SubCell"/>
</dbReference>
<sequence>MNHVGDVRHEVNNDVLSELMREGEDRRASEQRQRELRHEQKSVRWRLFGATVMFLTRLVVDLCRRGHQCVQHSMLRCILCSSIGGSSSRHALRSVLLKDERAAPIAGYGAGVCTVLHCGIIGLIPIGRQSRLNANELNEDKIRSRIIVDRARAFVPEMRQVFRREQTDGLKLGRSESGCENTVQGMEILTDSMVCTRSQLDKARCGCCNSIDTSLPRIQQYTGDRCDTDPPHCCNVFEQCVSCCMHPLNSATRRELLTHADPTHPIYSEPAAITVFQYCQYRCRTSSASVQHQNSYRSHRLFCYGIHRPLKVLPTFNSDGLHDDWSTAASREEARENLLPTAQLELDPYYQKYESRDQVSGHRTNESTLRARRETKQLHVALQPNVSFPATFLHCCHTKGLTKRSEALTCARWSTVRLCGQFGSNDSQRRPIVACMYYPNFSLLID</sequence>
<keyword evidence="10" id="KW-1185">Reference proteome</keyword>
<dbReference type="InterPro" id="IPR019352">
    <property type="entry name" value="SPRING1"/>
</dbReference>
<accession>A0AAV0UJV4</accession>
<evidence type="ECO:0000256" key="8">
    <source>
        <dbReference type="ARBA" id="ARBA00023485"/>
    </source>
</evidence>
<keyword evidence="3" id="KW-1133">Transmembrane helix</keyword>
<protein>
    <recommendedName>
        <fullName evidence="8">SREBP regulating gene protein</fullName>
    </recommendedName>
</protein>
<dbReference type="PANTHER" id="PTHR13481:SF0">
    <property type="entry name" value="SREBP REGULATING GENE PROTEIN"/>
    <property type="match status" value="1"/>
</dbReference>
<dbReference type="PANTHER" id="PTHR13481">
    <property type="entry name" value="SREBP REGULATING GENE PROTEIN"/>
    <property type="match status" value="1"/>
</dbReference>
<evidence type="ECO:0000256" key="3">
    <source>
        <dbReference type="ARBA" id="ARBA00022989"/>
    </source>
</evidence>
<comment type="subcellular location">
    <subcellularLocation>
        <location evidence="1">Golgi apparatus membrane</location>
        <topology evidence="1">Single-pass membrane protein</topology>
    </subcellularLocation>
</comment>
<name>A0AAV0UJV4_HYABA</name>
<evidence type="ECO:0000256" key="2">
    <source>
        <dbReference type="ARBA" id="ARBA00022692"/>
    </source>
</evidence>
<dbReference type="GO" id="GO:2000640">
    <property type="term" value="P:positive regulation of SREBP signaling pathway"/>
    <property type="evidence" value="ECO:0007669"/>
    <property type="project" value="InterPro"/>
</dbReference>
<dbReference type="AlphaFoldDB" id="A0AAV0UJV4"/>
<evidence type="ECO:0000256" key="4">
    <source>
        <dbReference type="ARBA" id="ARBA00023034"/>
    </source>
</evidence>
<comment type="caution">
    <text evidence="9">The sequence shown here is derived from an EMBL/GenBank/DDBJ whole genome shotgun (WGS) entry which is preliminary data.</text>
</comment>
<reference evidence="9" key="1">
    <citation type="submission" date="2022-12" db="EMBL/GenBank/DDBJ databases">
        <authorList>
            <person name="Webb A."/>
        </authorList>
    </citation>
    <scope>NUCLEOTIDE SEQUENCE</scope>
    <source>
        <strain evidence="9">Hp1</strain>
    </source>
</reference>
<dbReference type="Pfam" id="PF10218">
    <property type="entry name" value="SPRING1"/>
    <property type="match status" value="1"/>
</dbReference>
<keyword evidence="4" id="KW-0333">Golgi apparatus</keyword>
<evidence type="ECO:0000256" key="7">
    <source>
        <dbReference type="ARBA" id="ARBA00023461"/>
    </source>
</evidence>
<evidence type="ECO:0000256" key="1">
    <source>
        <dbReference type="ARBA" id="ARBA00004194"/>
    </source>
</evidence>
<evidence type="ECO:0000256" key="6">
    <source>
        <dbReference type="ARBA" id="ARBA00023180"/>
    </source>
</evidence>
<comment type="similarity">
    <text evidence="7">Belongs to the SPRING family.</text>
</comment>
<keyword evidence="6" id="KW-0325">Glycoprotein</keyword>
<keyword evidence="5" id="KW-0472">Membrane</keyword>
<proteinExistence type="inferred from homology"/>
<evidence type="ECO:0000313" key="10">
    <source>
        <dbReference type="Proteomes" id="UP001162031"/>
    </source>
</evidence>
<dbReference type="EMBL" id="CANTFL010001320">
    <property type="protein sequence ID" value="CAI5736737.1"/>
    <property type="molecule type" value="Genomic_DNA"/>
</dbReference>
<keyword evidence="2" id="KW-0812">Transmembrane</keyword>
<evidence type="ECO:0000313" key="9">
    <source>
        <dbReference type="EMBL" id="CAI5736737.1"/>
    </source>
</evidence>